<proteinExistence type="predicted"/>
<feature type="region of interest" description="Disordered" evidence="1">
    <location>
        <begin position="1"/>
        <end position="41"/>
    </location>
</feature>
<comment type="caution">
    <text evidence="2">The sequence shown here is derived from an EMBL/GenBank/DDBJ whole genome shotgun (WGS) entry which is preliminary data.</text>
</comment>
<evidence type="ECO:0000313" key="2">
    <source>
        <dbReference type="EMBL" id="KAJ8903016.1"/>
    </source>
</evidence>
<gene>
    <name evidence="2" type="ORF">NDN08_006332</name>
</gene>
<evidence type="ECO:0008006" key="4">
    <source>
        <dbReference type="Google" id="ProtNLM"/>
    </source>
</evidence>
<accession>A0AAV8UNH7</accession>
<name>A0AAV8UNH7_9RHOD</name>
<reference evidence="2 3" key="1">
    <citation type="journal article" date="2023" name="Nat. Commun.">
        <title>Origin of minicircular mitochondrial genomes in red algae.</title>
        <authorList>
            <person name="Lee Y."/>
            <person name="Cho C.H."/>
            <person name="Lee Y.M."/>
            <person name="Park S.I."/>
            <person name="Yang J.H."/>
            <person name="West J.A."/>
            <person name="Bhattacharya D."/>
            <person name="Yoon H.S."/>
        </authorList>
    </citation>
    <scope>NUCLEOTIDE SEQUENCE [LARGE SCALE GENOMIC DNA]</scope>
    <source>
        <strain evidence="2 3">CCMP1338</strain>
        <tissue evidence="2">Whole cell</tissue>
    </source>
</reference>
<feature type="compositionally biased region" description="Basic and acidic residues" evidence="1">
    <location>
        <begin position="31"/>
        <end position="41"/>
    </location>
</feature>
<feature type="region of interest" description="Disordered" evidence="1">
    <location>
        <begin position="285"/>
        <end position="320"/>
    </location>
</feature>
<dbReference type="EMBL" id="JAMWBK010000008">
    <property type="protein sequence ID" value="KAJ8903016.1"/>
    <property type="molecule type" value="Genomic_DNA"/>
</dbReference>
<protein>
    <recommendedName>
        <fullName evidence="4">BAR domain-containing protein</fullName>
    </recommendedName>
</protein>
<evidence type="ECO:0000313" key="3">
    <source>
        <dbReference type="Proteomes" id="UP001157974"/>
    </source>
</evidence>
<sequence>MGQSCTKDLPAVRPKSSPGFARPKSTGFAQPKKEEKKYGDEDVMKKKKLVTEYGKGMKAMIASIEGSENQWTQLRDKTVQCKQGVSHGSGEALVEPMDALERGLNETSVLTYESELLMLKDYLARCEKVINVEAKLYTKVRQEWDTKNTKLRRSSATGDKLDKLTLSVEQAQMKWDLHKNQLDENLTPLVDDGPVYLEVGAVVMAKIQHANMVPYKENSAAFETVLEKEQEVIKGKLREAGLGDVFGEAMNGAETTSANPQPVPAAPEPIAPVVPVPTTSAAAAPAEFPDYSLSGDANKPGGGTWATPPPPKGETYPTIA</sequence>
<evidence type="ECO:0000256" key="1">
    <source>
        <dbReference type="SAM" id="MobiDB-lite"/>
    </source>
</evidence>
<dbReference type="Proteomes" id="UP001157974">
    <property type="component" value="Unassembled WGS sequence"/>
</dbReference>
<organism evidence="2 3">
    <name type="scientific">Rhodosorus marinus</name>
    <dbReference type="NCBI Taxonomy" id="101924"/>
    <lineage>
        <taxon>Eukaryota</taxon>
        <taxon>Rhodophyta</taxon>
        <taxon>Stylonematophyceae</taxon>
        <taxon>Stylonematales</taxon>
        <taxon>Stylonemataceae</taxon>
        <taxon>Rhodosorus</taxon>
    </lineage>
</organism>
<keyword evidence="3" id="KW-1185">Reference proteome</keyword>
<dbReference type="AlphaFoldDB" id="A0AAV8UNH7"/>